<proteinExistence type="inferred from homology"/>
<dbReference type="InterPro" id="IPR027303">
    <property type="entry name" value="Gln_synth_gly_rich_site"/>
</dbReference>
<dbReference type="SMART" id="SM01230">
    <property type="entry name" value="Gln-synt_C"/>
    <property type="match status" value="1"/>
</dbReference>
<gene>
    <name evidence="7" type="ORF">EES38_06255</name>
</gene>
<dbReference type="GO" id="GO:0006598">
    <property type="term" value="P:polyamine catabolic process"/>
    <property type="evidence" value="ECO:0007669"/>
    <property type="project" value="TreeGrafter"/>
</dbReference>
<dbReference type="PANTHER" id="PTHR43785:SF12">
    <property type="entry name" value="TYPE-1 GLUTAMINE SYNTHETASE 2"/>
    <property type="match status" value="1"/>
</dbReference>
<dbReference type="InterPro" id="IPR008146">
    <property type="entry name" value="Gln_synth_cat_dom"/>
</dbReference>
<evidence type="ECO:0000256" key="3">
    <source>
        <dbReference type="ARBA" id="ARBA00022842"/>
    </source>
</evidence>
<dbReference type="GO" id="GO:0004356">
    <property type="term" value="F:glutamine synthetase activity"/>
    <property type="evidence" value="ECO:0007669"/>
    <property type="project" value="InterPro"/>
</dbReference>
<evidence type="ECO:0000256" key="1">
    <source>
        <dbReference type="ARBA" id="ARBA00001946"/>
    </source>
</evidence>
<dbReference type="InterPro" id="IPR036651">
    <property type="entry name" value="Gln_synt_N_sf"/>
</dbReference>
<dbReference type="PANTHER" id="PTHR43785">
    <property type="entry name" value="GAMMA-GLUTAMYLPUTRESCINE SYNTHETASE"/>
    <property type="match status" value="1"/>
</dbReference>
<keyword evidence="3" id="KW-0460">Magnesium</keyword>
<dbReference type="PROSITE" id="PS51987">
    <property type="entry name" value="GS_CATALYTIC"/>
    <property type="match status" value="1"/>
</dbReference>
<evidence type="ECO:0000313" key="7">
    <source>
        <dbReference type="EMBL" id="RQW64448.1"/>
    </source>
</evidence>
<evidence type="ECO:0000259" key="6">
    <source>
        <dbReference type="PROSITE" id="PS51987"/>
    </source>
</evidence>
<organism evidence="7 8">
    <name type="scientific">Vibrio viridaestus</name>
    <dbReference type="NCBI Taxonomy" id="2487322"/>
    <lineage>
        <taxon>Bacteria</taxon>
        <taxon>Pseudomonadati</taxon>
        <taxon>Pseudomonadota</taxon>
        <taxon>Gammaproteobacteria</taxon>
        <taxon>Vibrionales</taxon>
        <taxon>Vibrionaceae</taxon>
        <taxon>Vibrio</taxon>
    </lineage>
</organism>
<dbReference type="SUPFAM" id="SSF55931">
    <property type="entry name" value="Glutamine synthetase/guanido kinase"/>
    <property type="match status" value="1"/>
</dbReference>
<dbReference type="Proteomes" id="UP000281112">
    <property type="component" value="Unassembled WGS sequence"/>
</dbReference>
<dbReference type="Pfam" id="PF00120">
    <property type="entry name" value="Gln-synt_C"/>
    <property type="match status" value="1"/>
</dbReference>
<dbReference type="InterPro" id="IPR014746">
    <property type="entry name" value="Gln_synth/guanido_kin_cat_dom"/>
</dbReference>
<dbReference type="EMBL" id="RJVQ01000002">
    <property type="protein sequence ID" value="RQW64448.1"/>
    <property type="molecule type" value="Genomic_DNA"/>
</dbReference>
<feature type="domain" description="GS catalytic" evidence="6">
    <location>
        <begin position="119"/>
        <end position="449"/>
    </location>
</feature>
<evidence type="ECO:0000256" key="4">
    <source>
        <dbReference type="PROSITE-ProRule" id="PRU01331"/>
    </source>
</evidence>
<comment type="cofactor">
    <cofactor evidence="1">
        <name>Mg(2+)</name>
        <dbReference type="ChEBI" id="CHEBI:18420"/>
    </cofactor>
</comment>
<evidence type="ECO:0000256" key="5">
    <source>
        <dbReference type="RuleBase" id="RU000384"/>
    </source>
</evidence>
<keyword evidence="2" id="KW-0436">Ligase</keyword>
<sequence>MTAEDLSEAERFVEQNPDINSVDLILFDMNGMERGKRIPISMLPKVIENGICMPASVFALDITGETVEETGLGFDRGDGDRICRIIPDTLKVIPWKEGVAQAVITMSNRDQTQGFFADPRQVLRRQLQAMADYQLYPCVAVEFEFYLQDIELDSEGSPQPPLMPISGKRMTQTQVYSLEELDEFKGFIDEVISVCEIQGIPASNIIAEYAPGQFEVNLNHNKDVLQACDQAMLMKRAIKAVARKHGFEANFMAKPYTEHAGNGCHIHISLLDSIGDNIFCKQTSTFENAIGGILKFMPETMAILAPNANSFRRFQPNMFVSLWPNWGWDNRTVALRIPSGNLEDTRVEHRVPGADCNPYLVVSVILATMLEGIDSHIQPPEAIEGNAYELEGDNFLPLSWPQALERFNESEVLAKRLTSQFCHVYHESKHSEQVHFFSQVSPLEYQWYM</sequence>
<dbReference type="GO" id="GO:0006542">
    <property type="term" value="P:glutamine biosynthetic process"/>
    <property type="evidence" value="ECO:0007669"/>
    <property type="project" value="InterPro"/>
</dbReference>
<reference evidence="7 8" key="1">
    <citation type="submission" date="2018-11" db="EMBL/GenBank/DDBJ databases">
        <title>Vibrio LJC006 sp. nov., isolated from seawater during the bloom of the enteromorpha.</title>
        <authorList>
            <person name="Liang J."/>
        </authorList>
    </citation>
    <scope>NUCLEOTIDE SEQUENCE [LARGE SCALE GENOMIC DNA]</scope>
    <source>
        <strain evidence="7 8">LJC006</strain>
    </source>
</reference>
<evidence type="ECO:0000313" key="8">
    <source>
        <dbReference type="Proteomes" id="UP000281112"/>
    </source>
</evidence>
<accession>A0A3N9TJB1</accession>
<keyword evidence="8" id="KW-1185">Reference proteome</keyword>
<dbReference type="SUPFAM" id="SSF54368">
    <property type="entry name" value="Glutamine synthetase, N-terminal domain"/>
    <property type="match status" value="1"/>
</dbReference>
<dbReference type="AlphaFoldDB" id="A0A3N9TJB1"/>
<dbReference type="PROSITE" id="PS00181">
    <property type="entry name" value="GLNA_ATP"/>
    <property type="match status" value="1"/>
</dbReference>
<dbReference type="OrthoDB" id="9789509at2"/>
<dbReference type="Gene3D" id="3.30.590.10">
    <property type="entry name" value="Glutamine synthetase/guanido kinase, catalytic domain"/>
    <property type="match status" value="1"/>
</dbReference>
<dbReference type="Gene3D" id="3.10.20.70">
    <property type="entry name" value="Glutamine synthetase, N-terminal domain"/>
    <property type="match status" value="1"/>
</dbReference>
<protein>
    <submittedName>
        <fullName evidence="7">Glutamine synthetase</fullName>
    </submittedName>
</protein>
<comment type="similarity">
    <text evidence="4 5">Belongs to the glutamine synthetase family.</text>
</comment>
<comment type="caution">
    <text evidence="7">The sequence shown here is derived from an EMBL/GenBank/DDBJ whole genome shotgun (WGS) entry which is preliminary data.</text>
</comment>
<evidence type="ECO:0000256" key="2">
    <source>
        <dbReference type="ARBA" id="ARBA00022598"/>
    </source>
</evidence>
<name>A0A3N9TJB1_9VIBR</name>